<sequence>APRQQVQTAHLDEQIQLFPLIVGRKTPTDVEVLLKILLAHHPQASPRKRSRAHHDFRQRSLPPCDFPWLRRHGSHYLLPLCRSQQ</sequence>
<reference evidence="1 2" key="1">
    <citation type="submission" date="2016-10" db="EMBL/GenBank/DDBJ databases">
        <title>The genome sequence of Colletotrichum fioriniae PJ7.</title>
        <authorList>
            <person name="Baroncelli R."/>
        </authorList>
    </citation>
    <scope>NUCLEOTIDE SEQUENCE [LARGE SCALE GENOMIC DNA]</scope>
    <source>
        <strain evidence="1 2">Tom-12</strain>
    </source>
</reference>
<dbReference type="EMBL" id="MLFU01000005">
    <property type="protein sequence ID" value="KAK1508488.1"/>
    <property type="molecule type" value="Genomic_DNA"/>
</dbReference>
<proteinExistence type="predicted"/>
<dbReference type="RefSeq" id="XP_060386946.1">
    <property type="nucleotide sequence ID" value="XM_060518313.1"/>
</dbReference>
<evidence type="ECO:0000313" key="1">
    <source>
        <dbReference type="EMBL" id="KAK1508488.1"/>
    </source>
</evidence>
<dbReference type="GeneID" id="85402551"/>
<accession>A0ABQ9RP03</accession>
<name>A0ABQ9RP03_9PEZI</name>
<organism evidence="1 2">
    <name type="scientific">Colletotrichum tamarilloi</name>
    <dbReference type="NCBI Taxonomy" id="1209934"/>
    <lineage>
        <taxon>Eukaryota</taxon>
        <taxon>Fungi</taxon>
        <taxon>Dikarya</taxon>
        <taxon>Ascomycota</taxon>
        <taxon>Pezizomycotina</taxon>
        <taxon>Sordariomycetes</taxon>
        <taxon>Hypocreomycetidae</taxon>
        <taxon>Glomerellales</taxon>
        <taxon>Glomerellaceae</taxon>
        <taxon>Colletotrichum</taxon>
        <taxon>Colletotrichum acutatum species complex</taxon>
    </lineage>
</organism>
<evidence type="ECO:0000313" key="2">
    <source>
        <dbReference type="Proteomes" id="UP001227543"/>
    </source>
</evidence>
<feature type="non-terminal residue" evidence="1">
    <location>
        <position position="1"/>
    </location>
</feature>
<comment type="caution">
    <text evidence="1">The sequence shown here is derived from an EMBL/GenBank/DDBJ whole genome shotgun (WGS) entry which is preliminary data.</text>
</comment>
<keyword evidence="2" id="KW-1185">Reference proteome</keyword>
<dbReference type="Proteomes" id="UP001227543">
    <property type="component" value="Unassembled WGS sequence"/>
</dbReference>
<gene>
    <name evidence="1" type="ORF">CTAM01_02274</name>
</gene>
<protein>
    <submittedName>
        <fullName evidence="1">Uncharacterized protein</fullName>
    </submittedName>
</protein>